<comment type="caution">
    <text evidence="2">The sequence shown here is derived from an EMBL/GenBank/DDBJ whole genome shotgun (WGS) entry which is preliminary data.</text>
</comment>
<keyword evidence="2" id="KW-0808">Transferase</keyword>
<accession>A0A437J6U9</accession>
<feature type="domain" description="BioF2-like acetyltransferase" evidence="1">
    <location>
        <begin position="181"/>
        <end position="307"/>
    </location>
</feature>
<evidence type="ECO:0000313" key="2">
    <source>
        <dbReference type="EMBL" id="RVT40902.1"/>
    </source>
</evidence>
<dbReference type="GO" id="GO:0016740">
    <property type="term" value="F:transferase activity"/>
    <property type="evidence" value="ECO:0007669"/>
    <property type="project" value="UniProtKB-KW"/>
</dbReference>
<keyword evidence="3" id="KW-1185">Reference proteome</keyword>
<evidence type="ECO:0000259" key="1">
    <source>
        <dbReference type="Pfam" id="PF13480"/>
    </source>
</evidence>
<evidence type="ECO:0000313" key="3">
    <source>
        <dbReference type="Proteomes" id="UP000282977"/>
    </source>
</evidence>
<dbReference type="RefSeq" id="WP_127690901.1">
    <property type="nucleotide sequence ID" value="NZ_RZUL01000003.1"/>
</dbReference>
<organism evidence="2 3">
    <name type="scientific">Sphingobium algorifonticola</name>
    <dbReference type="NCBI Taxonomy" id="2008318"/>
    <lineage>
        <taxon>Bacteria</taxon>
        <taxon>Pseudomonadati</taxon>
        <taxon>Pseudomonadota</taxon>
        <taxon>Alphaproteobacteria</taxon>
        <taxon>Sphingomonadales</taxon>
        <taxon>Sphingomonadaceae</taxon>
        <taxon>Sphingobium</taxon>
    </lineage>
</organism>
<sequence length="349" mass="39928">MAADSPLVERWEYRSFVEAWRHAARPLDRDRQACLFDRFTWMELLHRHCMPDTAPHILSARLGDAQGWLFLTESRQRQLGAMANWYSFAFRPQFSGANDPATRYALTRAMAAQLLATTARIDLYPIEEADDRTMLCDALRAAGWFVTARPLGTRHVLNLDGRDFATYWAMRPGPLRTLVRRKARSTALAFSIHHAMSDALWRDYLHVYDRSWKDAEPYYPFLRALAEQEAAAGTLRLGFARTADGVPVAAQFWTIENAVALIHKLAHDAALDAQSPGTLLSHHMFRAAIDDDRVSRIDYGTGDNGYKADWMERRIALYRIDAYNPRFAGSWLPAARGRISTLVADRWRR</sequence>
<proteinExistence type="predicted"/>
<dbReference type="Pfam" id="PF13480">
    <property type="entry name" value="Acetyltransf_6"/>
    <property type="match status" value="1"/>
</dbReference>
<dbReference type="InterPro" id="IPR016181">
    <property type="entry name" value="Acyl_CoA_acyltransferase"/>
</dbReference>
<dbReference type="OrthoDB" id="8334427at2"/>
<dbReference type="EMBL" id="RZUL01000003">
    <property type="protein sequence ID" value="RVT40902.1"/>
    <property type="molecule type" value="Genomic_DNA"/>
</dbReference>
<reference evidence="2 3" key="1">
    <citation type="submission" date="2019-01" db="EMBL/GenBank/DDBJ databases">
        <authorList>
            <person name="Chen W.-M."/>
        </authorList>
    </citation>
    <scope>NUCLEOTIDE SEQUENCE [LARGE SCALE GENOMIC DNA]</scope>
    <source>
        <strain evidence="2 3">TLA-22</strain>
    </source>
</reference>
<dbReference type="AlphaFoldDB" id="A0A437J6U9"/>
<gene>
    <name evidence="2" type="ORF">ENE74_10590</name>
</gene>
<name>A0A437J6U9_9SPHN</name>
<protein>
    <submittedName>
        <fullName evidence="2">GNAT family N-acetyltransferase</fullName>
    </submittedName>
</protein>
<dbReference type="SUPFAM" id="SSF55729">
    <property type="entry name" value="Acyl-CoA N-acyltransferases (Nat)"/>
    <property type="match status" value="1"/>
</dbReference>
<dbReference type="Proteomes" id="UP000282977">
    <property type="component" value="Unassembled WGS sequence"/>
</dbReference>
<dbReference type="InterPro" id="IPR038740">
    <property type="entry name" value="BioF2-like_GNAT_dom"/>
</dbReference>